<accession>A0ABX1CV52</accession>
<comment type="caution">
    <text evidence="1">The sequence shown here is derived from an EMBL/GenBank/DDBJ whole genome shotgun (WGS) entry which is preliminary data.</text>
</comment>
<dbReference type="Proteomes" id="UP000703674">
    <property type="component" value="Unassembled WGS sequence"/>
</dbReference>
<organism evidence="1 2">
    <name type="scientific">Salinimicrobium oceani</name>
    <dbReference type="NCBI Taxonomy" id="2722702"/>
    <lineage>
        <taxon>Bacteria</taxon>
        <taxon>Pseudomonadati</taxon>
        <taxon>Bacteroidota</taxon>
        <taxon>Flavobacteriia</taxon>
        <taxon>Flavobacteriales</taxon>
        <taxon>Flavobacteriaceae</taxon>
        <taxon>Salinimicrobium</taxon>
    </lineage>
</organism>
<dbReference type="EMBL" id="JAAVJR010000001">
    <property type="protein sequence ID" value="NJW51780.1"/>
    <property type="molecule type" value="Genomic_DNA"/>
</dbReference>
<name>A0ABX1CV52_9FLAO</name>
<gene>
    <name evidence="1" type="ORF">HC175_02490</name>
</gene>
<evidence type="ECO:0000313" key="1">
    <source>
        <dbReference type="EMBL" id="NJW51780.1"/>
    </source>
</evidence>
<evidence type="ECO:0000313" key="2">
    <source>
        <dbReference type="Proteomes" id="UP000703674"/>
    </source>
</evidence>
<reference evidence="1 2" key="1">
    <citation type="submission" date="2020-03" db="EMBL/GenBank/DDBJ databases">
        <title>Salinimicrobium sp. nov, isolated from SCS.</title>
        <authorList>
            <person name="Cao W.R."/>
        </authorList>
    </citation>
    <scope>NUCLEOTIDE SEQUENCE [LARGE SCALE GENOMIC DNA]</scope>
    <source>
        <strain evidence="2">J15B91</strain>
    </source>
</reference>
<proteinExistence type="predicted"/>
<keyword evidence="2" id="KW-1185">Reference proteome</keyword>
<sequence>MSKKRLERRIGNIRSEQLEFIKETLNDILRY</sequence>
<protein>
    <submittedName>
        <fullName evidence="1">Uncharacterized protein</fullName>
    </submittedName>
</protein>